<dbReference type="Gene3D" id="2.30.110.10">
    <property type="entry name" value="Electron Transport, Fmn-binding Protein, Chain A"/>
    <property type="match status" value="1"/>
</dbReference>
<accession>A0A1D1YEI1</accession>
<dbReference type="SUPFAM" id="SSF50475">
    <property type="entry name" value="FMN-binding split barrel"/>
    <property type="match status" value="1"/>
</dbReference>
<dbReference type="InterPro" id="IPR019595">
    <property type="entry name" value="DUF2470"/>
</dbReference>
<gene>
    <name evidence="3" type="primary">Ctnnd2_0</name>
    <name evidence="3" type="ORF">g.22406</name>
</gene>
<evidence type="ECO:0000256" key="1">
    <source>
        <dbReference type="SAM" id="MobiDB-lite"/>
    </source>
</evidence>
<dbReference type="PANTHER" id="PTHR13343:SF22">
    <property type="entry name" value="GLUTAMYL-TRNA REDUCTASE-BINDING PROTEIN, CHLOROPLASTIC"/>
    <property type="match status" value="1"/>
</dbReference>
<feature type="non-terminal residue" evidence="3">
    <location>
        <position position="1"/>
    </location>
</feature>
<dbReference type="Gene3D" id="3.20.180.10">
    <property type="entry name" value="PNP-oxidase-like"/>
    <property type="match status" value="1"/>
</dbReference>
<dbReference type="GO" id="GO:0009507">
    <property type="term" value="C:chloroplast"/>
    <property type="evidence" value="ECO:0007669"/>
    <property type="project" value="TreeGrafter"/>
</dbReference>
<dbReference type="InterPro" id="IPR037119">
    <property type="entry name" value="Haem_oxidase_HugZ-like_sf"/>
</dbReference>
<feature type="compositionally biased region" description="Pro residues" evidence="1">
    <location>
        <begin position="24"/>
        <end position="37"/>
    </location>
</feature>
<feature type="domain" description="DUF2470" evidence="2">
    <location>
        <begin position="250"/>
        <end position="324"/>
    </location>
</feature>
<evidence type="ECO:0000313" key="3">
    <source>
        <dbReference type="EMBL" id="JAT53020.1"/>
    </source>
</evidence>
<name>A0A1D1YEI1_9ARAE</name>
<proteinExistence type="predicted"/>
<feature type="region of interest" description="Disordered" evidence="1">
    <location>
        <begin position="1"/>
        <end position="69"/>
    </location>
</feature>
<evidence type="ECO:0000259" key="2">
    <source>
        <dbReference type="Pfam" id="PF10615"/>
    </source>
</evidence>
<protein>
    <submittedName>
        <fullName evidence="3">Catenin delta-2</fullName>
    </submittedName>
</protein>
<dbReference type="EMBL" id="GDJX01014916">
    <property type="protein sequence ID" value="JAT53020.1"/>
    <property type="molecule type" value="Transcribed_RNA"/>
</dbReference>
<dbReference type="InterPro" id="IPR012349">
    <property type="entry name" value="Split_barrel_FMN-bd"/>
</dbReference>
<feature type="compositionally biased region" description="Low complexity" evidence="1">
    <location>
        <begin position="54"/>
        <end position="67"/>
    </location>
</feature>
<dbReference type="PANTHER" id="PTHR13343">
    <property type="entry name" value="CREG1 PROTEIN"/>
    <property type="match status" value="1"/>
</dbReference>
<sequence length="354" mass="39506">KEREEANPQPDDFWKRRQRRPRAPKLPPLPPPPPPAGMPRALLLPSPSPPFAGPPATTVPGRNPRLSLPRRRPIRCSAISVEEASPAPAVLSAAAPSPVRPSPAEVSRTVVELSSTGTLSALTADGWPLGLGSRFVVGGDGSPALCLKDQGGRLSIGAKSSFHVQLEQSGSRIPQCTLLGSLARPEDRFLLKKLHTKWEKRFGEELDENLVYLFSVERLLCMEDIKEDGIWVTSLEYGNAEPDPLRNCAEKIVDEMNAKHSEDVQRLCNVHVDVEFQVKDTKMIWVDRLGFDLYLYSEKEVFEARIPFPREVTDEKGVKSTFNTMSHLAWEVEKNYALPEAEKVKILKKVRQRV</sequence>
<dbReference type="Pfam" id="PF10615">
    <property type="entry name" value="DUF2470"/>
    <property type="match status" value="1"/>
</dbReference>
<organism evidence="3">
    <name type="scientific">Anthurium amnicola</name>
    <dbReference type="NCBI Taxonomy" id="1678845"/>
    <lineage>
        <taxon>Eukaryota</taxon>
        <taxon>Viridiplantae</taxon>
        <taxon>Streptophyta</taxon>
        <taxon>Embryophyta</taxon>
        <taxon>Tracheophyta</taxon>
        <taxon>Spermatophyta</taxon>
        <taxon>Magnoliopsida</taxon>
        <taxon>Liliopsida</taxon>
        <taxon>Araceae</taxon>
        <taxon>Pothoideae</taxon>
        <taxon>Potheae</taxon>
        <taxon>Anthurium</taxon>
    </lineage>
</organism>
<dbReference type="AlphaFoldDB" id="A0A1D1YEI1"/>
<reference evidence="3" key="1">
    <citation type="submission" date="2015-07" db="EMBL/GenBank/DDBJ databases">
        <title>Transcriptome Assembly of Anthurium amnicola.</title>
        <authorList>
            <person name="Suzuki J."/>
        </authorList>
    </citation>
    <scope>NUCLEOTIDE SEQUENCE</scope>
</reference>